<keyword evidence="1" id="KW-0812">Transmembrane</keyword>
<dbReference type="OrthoDB" id="7871801at2"/>
<dbReference type="STRING" id="287098.SAMN05421665_1482"/>
<feature type="transmembrane region" description="Helical" evidence="1">
    <location>
        <begin position="55"/>
        <end position="77"/>
    </location>
</feature>
<evidence type="ECO:0000313" key="3">
    <source>
        <dbReference type="Proteomes" id="UP000186997"/>
    </source>
</evidence>
<dbReference type="Proteomes" id="UP000186997">
    <property type="component" value="Unassembled WGS sequence"/>
</dbReference>
<dbReference type="AlphaFoldDB" id="A0A1R3WWQ4"/>
<keyword evidence="1" id="KW-0472">Membrane</keyword>
<proteinExistence type="predicted"/>
<reference evidence="3" key="1">
    <citation type="submission" date="2017-01" db="EMBL/GenBank/DDBJ databases">
        <authorList>
            <person name="Varghese N."/>
            <person name="Submissions S."/>
        </authorList>
    </citation>
    <scope>NUCLEOTIDE SEQUENCE [LARGE SCALE GENOMIC DNA]</scope>
    <source>
        <strain evidence="3">DSM 29591</strain>
    </source>
</reference>
<sequence>MSQRPQTPVVFQKASYRQRRVRDAAKLVPVFGAVLLMIPLTWQDDAQGATTNASALVYIFGVWIVLIGLTAVLSGLIRSNPQQVDKETSEE</sequence>
<evidence type="ECO:0000256" key="1">
    <source>
        <dbReference type="SAM" id="Phobius"/>
    </source>
</evidence>
<accession>A0A1R3WWQ4</accession>
<gene>
    <name evidence="2" type="ORF">SAMN05421665_1482</name>
</gene>
<dbReference type="EMBL" id="FTPR01000001">
    <property type="protein sequence ID" value="SIT82528.1"/>
    <property type="molecule type" value="Genomic_DNA"/>
</dbReference>
<name>A0A1R3WWQ4_9RHOB</name>
<organism evidence="2 3">
    <name type="scientific">Yoonia rosea</name>
    <dbReference type="NCBI Taxonomy" id="287098"/>
    <lineage>
        <taxon>Bacteria</taxon>
        <taxon>Pseudomonadati</taxon>
        <taxon>Pseudomonadota</taxon>
        <taxon>Alphaproteobacteria</taxon>
        <taxon>Rhodobacterales</taxon>
        <taxon>Paracoccaceae</taxon>
        <taxon>Yoonia</taxon>
    </lineage>
</organism>
<feature type="transmembrane region" description="Helical" evidence="1">
    <location>
        <begin position="24"/>
        <end position="43"/>
    </location>
</feature>
<dbReference type="RefSeq" id="WP_076659020.1">
    <property type="nucleotide sequence ID" value="NZ_FTPR01000001.1"/>
</dbReference>
<keyword evidence="3" id="KW-1185">Reference proteome</keyword>
<keyword evidence="1" id="KW-1133">Transmembrane helix</keyword>
<protein>
    <submittedName>
        <fullName evidence="2">Uncharacterized protein</fullName>
    </submittedName>
</protein>
<evidence type="ECO:0000313" key="2">
    <source>
        <dbReference type="EMBL" id="SIT82528.1"/>
    </source>
</evidence>